<accession>A0A1F6CU49</accession>
<sequence length="166" mass="17501">MSTMKLFGIAAILAVVVAVLLFISSLLSQKQSAMISSFDECAAAGNPIMPARTTDGVQSGGESFPEQCRTPDGRTFVNPRQRVEPPLSTPPGAAGCVVGGCSQELCTDASAEPMASICMYRAEFACYKSAVCERQVDGKCGWTQTPELKRCLANPPAVEAGVEVVY</sequence>
<dbReference type="STRING" id="1798480.A2851_01500"/>
<protein>
    <submittedName>
        <fullName evidence="1">Uncharacterized protein</fullName>
    </submittedName>
</protein>
<name>A0A1F6CU49_9BACT</name>
<dbReference type="EMBL" id="MFKT01000027">
    <property type="protein sequence ID" value="OGG52541.1"/>
    <property type="molecule type" value="Genomic_DNA"/>
</dbReference>
<evidence type="ECO:0000313" key="2">
    <source>
        <dbReference type="Proteomes" id="UP000176863"/>
    </source>
</evidence>
<proteinExistence type="predicted"/>
<dbReference type="AlphaFoldDB" id="A0A1F6CU49"/>
<evidence type="ECO:0000313" key="1">
    <source>
        <dbReference type="EMBL" id="OGG52541.1"/>
    </source>
</evidence>
<comment type="caution">
    <text evidence="1">The sequence shown here is derived from an EMBL/GenBank/DDBJ whole genome shotgun (WGS) entry which is preliminary data.</text>
</comment>
<organism evidence="1 2">
    <name type="scientific">Candidatus Kaiserbacteria bacterium RIFCSPHIGHO2_01_FULL_53_29</name>
    <dbReference type="NCBI Taxonomy" id="1798480"/>
    <lineage>
        <taxon>Bacteria</taxon>
        <taxon>Candidatus Kaiseribacteriota</taxon>
    </lineage>
</organism>
<dbReference type="Proteomes" id="UP000176863">
    <property type="component" value="Unassembled WGS sequence"/>
</dbReference>
<reference evidence="1 2" key="1">
    <citation type="journal article" date="2016" name="Nat. Commun.">
        <title>Thousands of microbial genomes shed light on interconnected biogeochemical processes in an aquifer system.</title>
        <authorList>
            <person name="Anantharaman K."/>
            <person name="Brown C.T."/>
            <person name="Hug L.A."/>
            <person name="Sharon I."/>
            <person name="Castelle C.J."/>
            <person name="Probst A.J."/>
            <person name="Thomas B.C."/>
            <person name="Singh A."/>
            <person name="Wilkins M.J."/>
            <person name="Karaoz U."/>
            <person name="Brodie E.L."/>
            <person name="Williams K.H."/>
            <person name="Hubbard S.S."/>
            <person name="Banfield J.F."/>
        </authorList>
    </citation>
    <scope>NUCLEOTIDE SEQUENCE [LARGE SCALE GENOMIC DNA]</scope>
</reference>
<gene>
    <name evidence="1" type="ORF">A2851_01500</name>
</gene>